<evidence type="ECO:0000256" key="3">
    <source>
        <dbReference type="ARBA" id="ARBA00022729"/>
    </source>
</evidence>
<accession>A0ABW5BLJ6</accession>
<name>A0ABW5BLJ6_9PROT</name>
<dbReference type="SMART" id="SM00062">
    <property type="entry name" value="PBPb"/>
    <property type="match status" value="1"/>
</dbReference>
<feature type="domain" description="Solute-binding protein family 3/N-terminal" evidence="4">
    <location>
        <begin position="15"/>
        <end position="239"/>
    </location>
</feature>
<evidence type="ECO:0000256" key="1">
    <source>
        <dbReference type="ARBA" id="ARBA00010333"/>
    </source>
</evidence>
<evidence type="ECO:0000256" key="2">
    <source>
        <dbReference type="ARBA" id="ARBA00022448"/>
    </source>
</evidence>
<gene>
    <name evidence="5" type="ORF">ACFSKO_15270</name>
</gene>
<dbReference type="PANTHER" id="PTHR30085">
    <property type="entry name" value="AMINO ACID ABC TRANSPORTER PERMEASE"/>
    <property type="match status" value="1"/>
</dbReference>
<dbReference type="Pfam" id="PF00497">
    <property type="entry name" value="SBP_bac_3"/>
    <property type="match status" value="1"/>
</dbReference>
<organism evidence="5 6">
    <name type="scientific">Kiloniella antarctica</name>
    <dbReference type="NCBI Taxonomy" id="1550907"/>
    <lineage>
        <taxon>Bacteria</taxon>
        <taxon>Pseudomonadati</taxon>
        <taxon>Pseudomonadota</taxon>
        <taxon>Alphaproteobacteria</taxon>
        <taxon>Rhodospirillales</taxon>
        <taxon>Kiloniellaceae</taxon>
        <taxon>Kiloniella</taxon>
    </lineage>
</organism>
<protein>
    <submittedName>
        <fullName evidence="5">Amino acid ABC transporter substrate-binding protein</fullName>
    </submittedName>
</protein>
<proteinExistence type="inferred from homology"/>
<keyword evidence="3" id="KW-0732">Signal</keyword>
<sequence length="320" mass="35820">MAVASTLDDVRQRGYLACGVGEHDFGFAQRNIQGQWHGFDVDFCRAVATATLGDPSAVRFIPVDSQNRISTLLDKEIDLLTRTTTWTLSRDTAMAVNFTGITLYEKQGIIARAELGIHTINQDLEGTICVNSGTTSLPNLEDYLVRKNSKLKILVLETQQGRWDSFFNGRCDLMSSDMIDLQAGAVMLAPSPEDYVIFSDIISKEPLAPAVRNDDDQWFDIVKWVINTTIYGEEYGVNSLNIKTMPQSISMQAQRLFSDKNTLGLELGLDAEWASRVILDVGNYEEIFERNLGLGSRFKVERNLNNLWTKGGLMYALPSR</sequence>
<evidence type="ECO:0000259" key="4">
    <source>
        <dbReference type="SMART" id="SM00062"/>
    </source>
</evidence>
<dbReference type="Gene3D" id="3.40.190.10">
    <property type="entry name" value="Periplasmic binding protein-like II"/>
    <property type="match status" value="2"/>
</dbReference>
<evidence type="ECO:0000313" key="6">
    <source>
        <dbReference type="Proteomes" id="UP001597294"/>
    </source>
</evidence>
<comment type="caution">
    <text evidence="5">The sequence shown here is derived from an EMBL/GenBank/DDBJ whole genome shotgun (WGS) entry which is preliminary data.</text>
</comment>
<dbReference type="RefSeq" id="WP_380253172.1">
    <property type="nucleotide sequence ID" value="NZ_JBHUII010000009.1"/>
</dbReference>
<reference evidence="6" key="1">
    <citation type="journal article" date="2019" name="Int. J. Syst. Evol. Microbiol.">
        <title>The Global Catalogue of Microorganisms (GCM) 10K type strain sequencing project: providing services to taxonomists for standard genome sequencing and annotation.</title>
        <authorList>
            <consortium name="The Broad Institute Genomics Platform"/>
            <consortium name="The Broad Institute Genome Sequencing Center for Infectious Disease"/>
            <person name="Wu L."/>
            <person name="Ma J."/>
        </authorList>
    </citation>
    <scope>NUCLEOTIDE SEQUENCE [LARGE SCALE GENOMIC DNA]</scope>
    <source>
        <strain evidence="6">CGMCC 4.7192</strain>
    </source>
</reference>
<dbReference type="InterPro" id="IPR001638">
    <property type="entry name" value="Solute-binding_3/MltF_N"/>
</dbReference>
<dbReference type="InterPro" id="IPR051455">
    <property type="entry name" value="Bact_solute-bind_prot3"/>
</dbReference>
<keyword evidence="2" id="KW-0813">Transport</keyword>
<keyword evidence="6" id="KW-1185">Reference proteome</keyword>
<dbReference type="Proteomes" id="UP001597294">
    <property type="component" value="Unassembled WGS sequence"/>
</dbReference>
<dbReference type="CDD" id="cd13692">
    <property type="entry name" value="PBP2_BztA"/>
    <property type="match status" value="1"/>
</dbReference>
<dbReference type="SUPFAM" id="SSF53850">
    <property type="entry name" value="Periplasmic binding protein-like II"/>
    <property type="match status" value="1"/>
</dbReference>
<evidence type="ECO:0000313" key="5">
    <source>
        <dbReference type="EMBL" id="MFD2206987.1"/>
    </source>
</evidence>
<dbReference type="PANTHER" id="PTHR30085:SF7">
    <property type="entry name" value="AMINO-ACID ABC TRANSPORTER-BINDING PROTEIN YHDW-RELATED"/>
    <property type="match status" value="1"/>
</dbReference>
<dbReference type="EMBL" id="JBHUII010000009">
    <property type="protein sequence ID" value="MFD2206987.1"/>
    <property type="molecule type" value="Genomic_DNA"/>
</dbReference>
<comment type="similarity">
    <text evidence="1">Belongs to the bacterial solute-binding protein 3 family.</text>
</comment>